<protein>
    <recommendedName>
        <fullName evidence="2">DUF6816 domain-containing protein</fullName>
    </recommendedName>
</protein>
<dbReference type="Pfam" id="PF20670">
    <property type="entry name" value="DUF6816"/>
    <property type="match status" value="1"/>
</dbReference>
<dbReference type="AlphaFoldDB" id="A0A9W6BDJ1"/>
<feature type="region of interest" description="Disordered" evidence="1">
    <location>
        <begin position="8"/>
        <end position="30"/>
    </location>
</feature>
<evidence type="ECO:0000313" key="4">
    <source>
        <dbReference type="Proteomes" id="UP001165080"/>
    </source>
</evidence>
<gene>
    <name evidence="3" type="primary">PLEST008917</name>
    <name evidence="3" type="ORF">PLESTB_000309500</name>
</gene>
<dbReference type="Proteomes" id="UP001165080">
    <property type="component" value="Unassembled WGS sequence"/>
</dbReference>
<feature type="domain" description="DUF6816" evidence="2">
    <location>
        <begin position="178"/>
        <end position="360"/>
    </location>
</feature>
<proteinExistence type="predicted"/>
<name>A0A9W6BDJ1_9CHLO</name>
<dbReference type="InterPro" id="IPR049213">
    <property type="entry name" value="DUF6816"/>
</dbReference>
<feature type="compositionally biased region" description="Low complexity" evidence="1">
    <location>
        <begin position="70"/>
        <end position="83"/>
    </location>
</feature>
<feature type="compositionally biased region" description="Pro residues" evidence="1">
    <location>
        <begin position="129"/>
        <end position="138"/>
    </location>
</feature>
<reference evidence="3 4" key="1">
    <citation type="journal article" date="2023" name="Commun. Biol.">
        <title>Reorganization of the ancestral sex-determining regions during the evolution of trioecy in Pleodorina starrii.</title>
        <authorList>
            <person name="Takahashi K."/>
            <person name="Suzuki S."/>
            <person name="Kawai-Toyooka H."/>
            <person name="Yamamoto K."/>
            <person name="Hamaji T."/>
            <person name="Ootsuki R."/>
            <person name="Yamaguchi H."/>
            <person name="Kawachi M."/>
            <person name="Higashiyama T."/>
            <person name="Nozaki H."/>
        </authorList>
    </citation>
    <scope>NUCLEOTIDE SEQUENCE [LARGE SCALE GENOMIC DNA]</scope>
    <source>
        <strain evidence="3 4">NIES-4479</strain>
    </source>
</reference>
<evidence type="ECO:0000259" key="2">
    <source>
        <dbReference type="Pfam" id="PF20670"/>
    </source>
</evidence>
<dbReference type="EMBL" id="BRXU01000003">
    <property type="protein sequence ID" value="GLC49795.1"/>
    <property type="molecule type" value="Genomic_DNA"/>
</dbReference>
<keyword evidence="4" id="KW-1185">Reference proteome</keyword>
<feature type="compositionally biased region" description="Polar residues" evidence="1">
    <location>
        <begin position="8"/>
        <end position="23"/>
    </location>
</feature>
<accession>A0A9W6BDJ1</accession>
<sequence length="469" mass="49304">MLPCKWRCNQQTGQTQNSHNSIGQRPAPRLDSFRHIQRIAPTRTLATADTASLTSAVRPCEEADGGADPSSCGCSSSSSSGWSAEARDGRSALRRRQFLLGLAHASGGIAAWGNPASALAAADVASPSSIPPPPPPSPTSLLQPLLPSPAPDLLAQLEGRAPIFQPGVAWALRNRDRQLFYPSWLRGEWQVTARFAAASFPQGRRLLGRTVPGVLQGSMVVALPDVGAGMDGPVSYRARFVESPGEGGGVVADRVFNVRQLMDAFYGFEVTRKVEYEPLKNPTRLTVVYATPRRERSVISEDLRKAELIINNRFSQTLSPTDFICGELFRQISQASAQGAVGDYETITRYTLVETGGEAGTGTGAVPDPDPVPDPTAAATAAAGGAAAATRIAGGGAGGRKGDGEGVVQEEEEDGSPAGVGVGDVGVGAGVRVLQRVAAFLQPQDAAFFEAGNMAVAVYDYTYDMRRVA</sequence>
<feature type="region of interest" description="Disordered" evidence="1">
    <location>
        <begin position="394"/>
        <end position="422"/>
    </location>
</feature>
<feature type="region of interest" description="Disordered" evidence="1">
    <location>
        <begin position="124"/>
        <end position="145"/>
    </location>
</feature>
<feature type="region of interest" description="Disordered" evidence="1">
    <location>
        <begin position="60"/>
        <end position="84"/>
    </location>
</feature>
<evidence type="ECO:0000313" key="3">
    <source>
        <dbReference type="EMBL" id="GLC49795.1"/>
    </source>
</evidence>
<organism evidence="3 4">
    <name type="scientific">Pleodorina starrii</name>
    <dbReference type="NCBI Taxonomy" id="330485"/>
    <lineage>
        <taxon>Eukaryota</taxon>
        <taxon>Viridiplantae</taxon>
        <taxon>Chlorophyta</taxon>
        <taxon>core chlorophytes</taxon>
        <taxon>Chlorophyceae</taxon>
        <taxon>CS clade</taxon>
        <taxon>Chlamydomonadales</taxon>
        <taxon>Volvocaceae</taxon>
        <taxon>Pleodorina</taxon>
    </lineage>
</organism>
<evidence type="ECO:0000256" key="1">
    <source>
        <dbReference type="SAM" id="MobiDB-lite"/>
    </source>
</evidence>
<comment type="caution">
    <text evidence="3">The sequence shown here is derived from an EMBL/GenBank/DDBJ whole genome shotgun (WGS) entry which is preliminary data.</text>
</comment>